<reference evidence="2 3" key="1">
    <citation type="journal article" date="2009" name="Stand. Genomic Sci.">
        <title>Complete genome sequence of Leptotrichia buccalis type strain (C-1013-b).</title>
        <authorList>
            <person name="Ivanova N."/>
            <person name="Gronow S."/>
            <person name="Lapidus A."/>
            <person name="Copeland A."/>
            <person name="Glavina Del Rio T."/>
            <person name="Nolan M."/>
            <person name="Lucas S."/>
            <person name="Chen F."/>
            <person name="Tice H."/>
            <person name="Cheng J.F."/>
            <person name="Saunders E."/>
            <person name="Bruce D."/>
            <person name="Goodwin L."/>
            <person name="Brettin T."/>
            <person name="Detter J.C."/>
            <person name="Han C."/>
            <person name="Pitluck S."/>
            <person name="Mikhailova N."/>
            <person name="Pati A."/>
            <person name="Mavrommatis K."/>
            <person name="Chen A."/>
            <person name="Palaniappan K."/>
            <person name="Land M."/>
            <person name="Hauser L."/>
            <person name="Chang Y.J."/>
            <person name="Jeffries C.D."/>
            <person name="Chain P."/>
            <person name="Rohde C."/>
            <person name="Goker M."/>
            <person name="Bristow J."/>
            <person name="Eisen J.A."/>
            <person name="Markowitz V."/>
            <person name="Hugenholtz P."/>
            <person name="Kyrpides N.C."/>
            <person name="Klenk H.P."/>
        </authorList>
    </citation>
    <scope>NUCLEOTIDE SEQUENCE [LARGE SCALE GENOMIC DNA]</scope>
    <source>
        <strain evidence="3">ATCC 14201 / DSM 1135 / JCM 12969 / NCTC 10249 / C-1013-b</strain>
    </source>
</reference>
<name>C7N9H4_LEPBD</name>
<gene>
    <name evidence="2" type="ordered locus">Lebu_0902</name>
</gene>
<feature type="coiled-coil region" evidence="1">
    <location>
        <begin position="98"/>
        <end position="125"/>
    </location>
</feature>
<protein>
    <submittedName>
        <fullName evidence="2">Uncharacterized protein</fullName>
    </submittedName>
</protein>
<dbReference type="STRING" id="523794.Lebu_0902"/>
<accession>C7N9H4</accession>
<proteinExistence type="predicted"/>
<evidence type="ECO:0000313" key="2">
    <source>
        <dbReference type="EMBL" id="ACV38805.1"/>
    </source>
</evidence>
<dbReference type="Proteomes" id="UP000001910">
    <property type="component" value="Chromosome"/>
</dbReference>
<sequence length="139" mass="17326">MEKLIIEDFYENLGMNKHDLFLMVMEKKENFVNIVSKICDETELYFFNKKIRIKIIWKEEILEKAVYIVTEIKDEVMKVFYAHEEFFHYLLIYYLENMENFETEREVVEKELEDYYNKIDKERREPPVIDLKNLFDRFH</sequence>
<dbReference type="AlphaFoldDB" id="C7N9H4"/>
<organism evidence="2 3">
    <name type="scientific">Leptotrichia buccalis (strain ATCC 14201 / DSM 1135 / JCM 12969 / NCTC 10249 / C-1013-b)</name>
    <dbReference type="NCBI Taxonomy" id="523794"/>
    <lineage>
        <taxon>Bacteria</taxon>
        <taxon>Fusobacteriati</taxon>
        <taxon>Fusobacteriota</taxon>
        <taxon>Fusobacteriia</taxon>
        <taxon>Fusobacteriales</taxon>
        <taxon>Leptotrichiaceae</taxon>
        <taxon>Leptotrichia</taxon>
    </lineage>
</organism>
<dbReference type="KEGG" id="lba:Lebu_0902"/>
<evidence type="ECO:0000256" key="1">
    <source>
        <dbReference type="SAM" id="Coils"/>
    </source>
</evidence>
<keyword evidence="1" id="KW-0175">Coiled coil</keyword>
<dbReference type="OrthoDB" id="9902679at2"/>
<dbReference type="EMBL" id="CP001685">
    <property type="protein sequence ID" value="ACV38805.1"/>
    <property type="molecule type" value="Genomic_DNA"/>
</dbReference>
<evidence type="ECO:0000313" key="3">
    <source>
        <dbReference type="Proteomes" id="UP000001910"/>
    </source>
</evidence>
<dbReference type="HOGENOM" id="CLU_1842644_0_0_0"/>
<keyword evidence="3" id="KW-1185">Reference proteome</keyword>
<dbReference type="RefSeq" id="WP_015769153.1">
    <property type="nucleotide sequence ID" value="NC_013192.1"/>
</dbReference>